<dbReference type="RefSeq" id="WP_230525274.1">
    <property type="nucleotide sequence ID" value="NZ_JAJGAK010000001.1"/>
</dbReference>
<protein>
    <recommendedName>
        <fullName evidence="4">DUF1772 domain-containing protein</fullName>
    </recommendedName>
</protein>
<proteinExistence type="predicted"/>
<dbReference type="Proteomes" id="UP001165293">
    <property type="component" value="Unassembled WGS sequence"/>
</dbReference>
<keyword evidence="1" id="KW-0812">Transmembrane</keyword>
<evidence type="ECO:0000313" key="3">
    <source>
        <dbReference type="Proteomes" id="UP001165293"/>
    </source>
</evidence>
<sequence length="122" mass="13137">MVKAIVAVWIYLAGLIGTLTTAAFLAGVLAQYPASHIESFGPVVPAVSRAWLGWLSRAPMLLGTCTAMSAMLGIYLWRSRRPIDTRLFAAAVIAALNLFLAMFCAVGLLLAYFYLPKIANMA</sequence>
<keyword evidence="3" id="KW-1185">Reference proteome</keyword>
<feature type="transmembrane region" description="Helical" evidence="1">
    <location>
        <begin position="54"/>
        <end position="76"/>
    </location>
</feature>
<organism evidence="2 3">
    <name type="scientific">Noviluteimonas lactosilytica</name>
    <dbReference type="NCBI Taxonomy" id="2888523"/>
    <lineage>
        <taxon>Bacteria</taxon>
        <taxon>Pseudomonadati</taxon>
        <taxon>Pseudomonadota</taxon>
        <taxon>Gammaproteobacteria</taxon>
        <taxon>Lysobacterales</taxon>
        <taxon>Lysobacteraceae</taxon>
        <taxon>Noviluteimonas</taxon>
    </lineage>
</organism>
<reference evidence="2" key="1">
    <citation type="submission" date="2021-10" db="EMBL/GenBank/DDBJ databases">
        <authorList>
            <person name="Lyu M."/>
            <person name="Wang X."/>
            <person name="Meng X."/>
            <person name="Xu K."/>
        </authorList>
    </citation>
    <scope>NUCLEOTIDE SEQUENCE</scope>
    <source>
        <strain evidence="2">A6</strain>
    </source>
</reference>
<feature type="transmembrane region" description="Helical" evidence="1">
    <location>
        <begin position="88"/>
        <end position="115"/>
    </location>
</feature>
<evidence type="ECO:0000256" key="1">
    <source>
        <dbReference type="SAM" id="Phobius"/>
    </source>
</evidence>
<keyword evidence="1" id="KW-1133">Transmembrane helix</keyword>
<accession>A0ABS8JDN4</accession>
<keyword evidence="1" id="KW-0472">Membrane</keyword>
<evidence type="ECO:0008006" key="4">
    <source>
        <dbReference type="Google" id="ProtNLM"/>
    </source>
</evidence>
<comment type="caution">
    <text evidence="2">The sequence shown here is derived from an EMBL/GenBank/DDBJ whole genome shotgun (WGS) entry which is preliminary data.</text>
</comment>
<gene>
    <name evidence="2" type="ORF">LK996_00790</name>
</gene>
<name>A0ABS8JDN4_9GAMM</name>
<evidence type="ECO:0000313" key="2">
    <source>
        <dbReference type="EMBL" id="MCC8361620.1"/>
    </source>
</evidence>
<dbReference type="EMBL" id="JAJGAK010000001">
    <property type="protein sequence ID" value="MCC8361620.1"/>
    <property type="molecule type" value="Genomic_DNA"/>
</dbReference>